<dbReference type="InterPro" id="IPR052956">
    <property type="entry name" value="Mesenchyme-surface_protein"/>
</dbReference>
<sequence>MRQIVAAWFKLAAAVLVSLADGFEIKMTRMSTIYLPYSFGSGDTPRYDMSRDVVESLAFDPEAKLIYGVGDDYIHIIDATNASDLQYLSHVGVANTQFKGVEVCQGHVFVTYVNEANVMQGGVLVYGGYNREDGSLPQLRTVTAGIKSEPGHLSATKDCTIVVAGQNRGQFSNGVFRDPPGNVAILRFTRGFDNEPTVTSLDFTQFDSRFVELESSGVRWVYRGSDGSNPFSNDAEPQFVTFNDDFTKAFVCLQENNAVAEIDLTSNNITGIRGLGFKQWGNLDASDKDNGINIAPWPVRGMYQPDQIQFANWKKENYIITANEGNSKGYDAVHFDEDKRGAEFGGRLVFSTIDGKTSDGKTETFYTYGGRSFSVYRASDMYQVYDSGSEFEQKMAEIRPDLFNADIEKDNKFIEEMDKRSDNRGPEPASLAVAKFGLYLVIFVGMEKPGAIAVYSVLDRMEDAKFQLLYTEGLPRENRTLSDLYNDRKLFGVEPEYMKFYPDGLADYPALLVAGAECGTISVIKIDVTGETSGAASITGSSGSVVSPPSSKPGCLLLRVEDDHRADFSRAAAAVWRCTDPRLRVGVTVMFQNGGRVVISGQTVAGRFFRSRVFAAGSGRVEVSGAS</sequence>
<dbReference type="AlphaFoldDB" id="A0ABD0M1V0"/>
<comment type="caution">
    <text evidence="3">The sequence shown here is derived from an EMBL/GenBank/DDBJ whole genome shotgun (WGS) entry which is preliminary data.</text>
</comment>
<accession>A0ABD0M1V0</accession>
<protein>
    <recommendedName>
        <fullName evidence="2">Choice-of-anchor I domain-containing protein</fullName>
    </recommendedName>
</protein>
<feature type="domain" description="Choice-of-anchor I" evidence="2">
    <location>
        <begin position="346"/>
        <end position="459"/>
    </location>
</feature>
<gene>
    <name evidence="3" type="ORF">BaRGS_00002977</name>
</gene>
<dbReference type="PANTHER" id="PTHR46928">
    <property type="entry name" value="MESENCHYME-SPECIFIC CELL SURFACE GLYCOPROTEIN"/>
    <property type="match status" value="1"/>
</dbReference>
<dbReference type="SUPFAM" id="SSF75011">
    <property type="entry name" value="3-carboxy-cis,cis-mucoante lactonizing enzyme"/>
    <property type="match status" value="1"/>
</dbReference>
<feature type="signal peptide" evidence="1">
    <location>
        <begin position="1"/>
        <end position="22"/>
    </location>
</feature>
<evidence type="ECO:0000313" key="4">
    <source>
        <dbReference type="Proteomes" id="UP001519460"/>
    </source>
</evidence>
<keyword evidence="1" id="KW-0732">Signal</keyword>
<organism evidence="3 4">
    <name type="scientific">Batillaria attramentaria</name>
    <dbReference type="NCBI Taxonomy" id="370345"/>
    <lineage>
        <taxon>Eukaryota</taxon>
        <taxon>Metazoa</taxon>
        <taxon>Spiralia</taxon>
        <taxon>Lophotrochozoa</taxon>
        <taxon>Mollusca</taxon>
        <taxon>Gastropoda</taxon>
        <taxon>Caenogastropoda</taxon>
        <taxon>Sorbeoconcha</taxon>
        <taxon>Cerithioidea</taxon>
        <taxon>Batillariidae</taxon>
        <taxon>Batillaria</taxon>
    </lineage>
</organism>
<dbReference type="Pfam" id="PF22494">
    <property type="entry name" value="choice_anch_I"/>
    <property type="match status" value="2"/>
</dbReference>
<evidence type="ECO:0000256" key="1">
    <source>
        <dbReference type="SAM" id="SignalP"/>
    </source>
</evidence>
<proteinExistence type="predicted"/>
<evidence type="ECO:0000313" key="3">
    <source>
        <dbReference type="EMBL" id="KAK7505706.1"/>
    </source>
</evidence>
<name>A0ABD0M1V0_9CAEN</name>
<keyword evidence="4" id="KW-1185">Reference proteome</keyword>
<dbReference type="EMBL" id="JACVVK020000009">
    <property type="protein sequence ID" value="KAK7505706.1"/>
    <property type="molecule type" value="Genomic_DNA"/>
</dbReference>
<dbReference type="InterPro" id="IPR055188">
    <property type="entry name" value="Choice_anch_I"/>
</dbReference>
<feature type="chain" id="PRO_5044870506" description="Choice-of-anchor I domain-containing protein" evidence="1">
    <location>
        <begin position="23"/>
        <end position="627"/>
    </location>
</feature>
<dbReference type="PANTHER" id="PTHR46928:SF1">
    <property type="entry name" value="MESENCHYME-SPECIFIC CELL SURFACE GLYCOPROTEIN"/>
    <property type="match status" value="1"/>
</dbReference>
<feature type="domain" description="Choice-of-anchor I" evidence="2">
    <location>
        <begin position="58"/>
        <end position="334"/>
    </location>
</feature>
<dbReference type="Proteomes" id="UP001519460">
    <property type="component" value="Unassembled WGS sequence"/>
</dbReference>
<evidence type="ECO:0000259" key="2">
    <source>
        <dbReference type="Pfam" id="PF22494"/>
    </source>
</evidence>
<reference evidence="3 4" key="1">
    <citation type="journal article" date="2023" name="Sci. Data">
        <title>Genome assembly of the Korean intertidal mud-creeper Batillaria attramentaria.</title>
        <authorList>
            <person name="Patra A.K."/>
            <person name="Ho P.T."/>
            <person name="Jun S."/>
            <person name="Lee S.J."/>
            <person name="Kim Y."/>
            <person name="Won Y.J."/>
        </authorList>
    </citation>
    <scope>NUCLEOTIDE SEQUENCE [LARGE SCALE GENOMIC DNA]</scope>
    <source>
        <strain evidence="3">Wonlab-2016</strain>
    </source>
</reference>